<evidence type="ECO:0000313" key="3">
    <source>
        <dbReference type="Proteomes" id="UP000324222"/>
    </source>
</evidence>
<evidence type="ECO:0000313" key="2">
    <source>
        <dbReference type="EMBL" id="MPC41755.1"/>
    </source>
</evidence>
<organism evidence="2 3">
    <name type="scientific">Portunus trituberculatus</name>
    <name type="common">Swimming crab</name>
    <name type="synonym">Neptunus trituberculatus</name>
    <dbReference type="NCBI Taxonomy" id="210409"/>
    <lineage>
        <taxon>Eukaryota</taxon>
        <taxon>Metazoa</taxon>
        <taxon>Ecdysozoa</taxon>
        <taxon>Arthropoda</taxon>
        <taxon>Crustacea</taxon>
        <taxon>Multicrustacea</taxon>
        <taxon>Malacostraca</taxon>
        <taxon>Eumalacostraca</taxon>
        <taxon>Eucarida</taxon>
        <taxon>Decapoda</taxon>
        <taxon>Pleocyemata</taxon>
        <taxon>Brachyura</taxon>
        <taxon>Eubrachyura</taxon>
        <taxon>Portunoidea</taxon>
        <taxon>Portunidae</taxon>
        <taxon>Portuninae</taxon>
        <taxon>Portunus</taxon>
    </lineage>
</organism>
<sequence>MGAVTACPQKTTLLLHTKLHAFTAHTPNPPLESSSGEGTRNLPRSDCSLSGNPKCLDTLLDFSSLTSSTFVVLDLIFNM</sequence>
<dbReference type="AlphaFoldDB" id="A0A5B7F850"/>
<feature type="region of interest" description="Disordered" evidence="1">
    <location>
        <begin position="24"/>
        <end position="45"/>
    </location>
</feature>
<keyword evidence="3" id="KW-1185">Reference proteome</keyword>
<protein>
    <submittedName>
        <fullName evidence="2">Uncharacterized protein</fullName>
    </submittedName>
</protein>
<gene>
    <name evidence="2" type="ORF">E2C01_035358</name>
</gene>
<evidence type="ECO:0000256" key="1">
    <source>
        <dbReference type="SAM" id="MobiDB-lite"/>
    </source>
</evidence>
<proteinExistence type="predicted"/>
<name>A0A5B7F850_PORTR</name>
<dbReference type="EMBL" id="VSRR010005173">
    <property type="protein sequence ID" value="MPC41755.1"/>
    <property type="molecule type" value="Genomic_DNA"/>
</dbReference>
<comment type="caution">
    <text evidence="2">The sequence shown here is derived from an EMBL/GenBank/DDBJ whole genome shotgun (WGS) entry which is preliminary data.</text>
</comment>
<accession>A0A5B7F850</accession>
<dbReference type="Proteomes" id="UP000324222">
    <property type="component" value="Unassembled WGS sequence"/>
</dbReference>
<reference evidence="2 3" key="1">
    <citation type="submission" date="2019-05" db="EMBL/GenBank/DDBJ databases">
        <title>Another draft genome of Portunus trituberculatus and its Hox gene families provides insights of decapod evolution.</title>
        <authorList>
            <person name="Jeong J.-H."/>
            <person name="Song I."/>
            <person name="Kim S."/>
            <person name="Choi T."/>
            <person name="Kim D."/>
            <person name="Ryu S."/>
            <person name="Kim W."/>
        </authorList>
    </citation>
    <scope>NUCLEOTIDE SEQUENCE [LARGE SCALE GENOMIC DNA]</scope>
    <source>
        <tissue evidence="2">Muscle</tissue>
    </source>
</reference>